<dbReference type="Pfam" id="PF03938">
    <property type="entry name" value="OmpH"/>
    <property type="match status" value="1"/>
</dbReference>
<protein>
    <submittedName>
        <fullName evidence="4">Periplasmic chaperone</fullName>
    </submittedName>
</protein>
<dbReference type="GO" id="GO:0050821">
    <property type="term" value="P:protein stabilization"/>
    <property type="evidence" value="ECO:0007669"/>
    <property type="project" value="TreeGrafter"/>
</dbReference>
<accession>A0A517ZD26</accession>
<dbReference type="AlphaFoldDB" id="A0A517ZD26"/>
<dbReference type="Proteomes" id="UP000320496">
    <property type="component" value="Chromosome"/>
</dbReference>
<evidence type="ECO:0000256" key="1">
    <source>
        <dbReference type="ARBA" id="ARBA00009091"/>
    </source>
</evidence>
<proteinExistence type="inferred from homology"/>
<reference evidence="4 5" key="1">
    <citation type="submission" date="2019-02" db="EMBL/GenBank/DDBJ databases">
        <title>Deep-cultivation of Planctomycetes and their phenomic and genomic characterization uncovers novel biology.</title>
        <authorList>
            <person name="Wiegand S."/>
            <person name="Jogler M."/>
            <person name="Boedeker C."/>
            <person name="Pinto D."/>
            <person name="Vollmers J."/>
            <person name="Rivas-Marin E."/>
            <person name="Kohn T."/>
            <person name="Peeters S.H."/>
            <person name="Heuer A."/>
            <person name="Rast P."/>
            <person name="Oberbeckmann S."/>
            <person name="Bunk B."/>
            <person name="Jeske O."/>
            <person name="Meyerdierks A."/>
            <person name="Storesund J.E."/>
            <person name="Kallscheuer N."/>
            <person name="Luecker S."/>
            <person name="Lage O.M."/>
            <person name="Pohl T."/>
            <person name="Merkel B.J."/>
            <person name="Hornburger P."/>
            <person name="Mueller R.-W."/>
            <person name="Bruemmer F."/>
            <person name="Labrenz M."/>
            <person name="Spormann A.M."/>
            <person name="Op den Camp H."/>
            <person name="Overmann J."/>
            <person name="Amann R."/>
            <person name="Jetten M.S.M."/>
            <person name="Mascher T."/>
            <person name="Medema M.H."/>
            <person name="Devos D.P."/>
            <person name="Kaster A.-K."/>
            <person name="Ovreas L."/>
            <person name="Rohde M."/>
            <person name="Galperin M.Y."/>
            <person name="Jogler C."/>
        </authorList>
    </citation>
    <scope>NUCLEOTIDE SEQUENCE [LARGE SCALE GENOMIC DNA]</scope>
    <source>
        <strain evidence="4 5">Mal4</strain>
    </source>
</reference>
<dbReference type="SMART" id="SM00935">
    <property type="entry name" value="OmpH"/>
    <property type="match status" value="1"/>
</dbReference>
<dbReference type="GO" id="GO:0005829">
    <property type="term" value="C:cytosol"/>
    <property type="evidence" value="ECO:0007669"/>
    <property type="project" value="TreeGrafter"/>
</dbReference>
<keyword evidence="3" id="KW-0175">Coiled coil</keyword>
<dbReference type="InterPro" id="IPR024930">
    <property type="entry name" value="Skp_dom_sf"/>
</dbReference>
<name>A0A517ZD26_9PLAN</name>
<keyword evidence="5" id="KW-1185">Reference proteome</keyword>
<dbReference type="SUPFAM" id="SSF111384">
    <property type="entry name" value="OmpH-like"/>
    <property type="match status" value="1"/>
</dbReference>
<sequence>MKKTFVWIAAVAIVAGTVSFSRTTLGQNQGSPAASQGQNEHQVALIDMAHIFKEYSKFKTLREALQEEIKQTDAKAKGMIEQIRTVQEQLASGQLEEGSADYVRLESQMLKLQTELESFRKVAQRDFLRREADIYKTVYLEVQTAVQKYASYYNYTVVLRFNRTRVEEAENPQEIIQSMNRQVVYYDTRDDLTDPILDWLNKSYAKTAGAPATGTTK</sequence>
<dbReference type="Gene3D" id="3.30.910.20">
    <property type="entry name" value="Skp domain"/>
    <property type="match status" value="1"/>
</dbReference>
<comment type="similarity">
    <text evidence="1">Belongs to the Skp family.</text>
</comment>
<keyword evidence="2" id="KW-0732">Signal</keyword>
<dbReference type="RefSeq" id="WP_197443733.1">
    <property type="nucleotide sequence ID" value="NZ_CP036275.1"/>
</dbReference>
<evidence type="ECO:0000256" key="3">
    <source>
        <dbReference type="SAM" id="Coils"/>
    </source>
</evidence>
<gene>
    <name evidence="4" type="ORF">Mal4_47340</name>
</gene>
<dbReference type="GO" id="GO:0051082">
    <property type="term" value="F:unfolded protein binding"/>
    <property type="evidence" value="ECO:0007669"/>
    <property type="project" value="InterPro"/>
</dbReference>
<organism evidence="4 5">
    <name type="scientific">Maioricimonas rarisocia</name>
    <dbReference type="NCBI Taxonomy" id="2528026"/>
    <lineage>
        <taxon>Bacteria</taxon>
        <taxon>Pseudomonadati</taxon>
        <taxon>Planctomycetota</taxon>
        <taxon>Planctomycetia</taxon>
        <taxon>Planctomycetales</taxon>
        <taxon>Planctomycetaceae</taxon>
        <taxon>Maioricimonas</taxon>
    </lineage>
</organism>
<dbReference type="EMBL" id="CP036275">
    <property type="protein sequence ID" value="QDU40378.1"/>
    <property type="molecule type" value="Genomic_DNA"/>
</dbReference>
<dbReference type="PANTHER" id="PTHR35089:SF1">
    <property type="entry name" value="CHAPERONE PROTEIN SKP"/>
    <property type="match status" value="1"/>
</dbReference>
<dbReference type="KEGG" id="mri:Mal4_47340"/>
<dbReference type="PANTHER" id="PTHR35089">
    <property type="entry name" value="CHAPERONE PROTEIN SKP"/>
    <property type="match status" value="1"/>
</dbReference>
<evidence type="ECO:0000256" key="2">
    <source>
        <dbReference type="ARBA" id="ARBA00022729"/>
    </source>
</evidence>
<evidence type="ECO:0000313" key="5">
    <source>
        <dbReference type="Proteomes" id="UP000320496"/>
    </source>
</evidence>
<dbReference type="InterPro" id="IPR005632">
    <property type="entry name" value="Chaperone_Skp"/>
</dbReference>
<evidence type="ECO:0000313" key="4">
    <source>
        <dbReference type="EMBL" id="QDU40378.1"/>
    </source>
</evidence>
<feature type="coiled-coil region" evidence="3">
    <location>
        <begin position="55"/>
        <end position="122"/>
    </location>
</feature>